<dbReference type="InterPro" id="IPR007470">
    <property type="entry name" value="HemX"/>
</dbReference>
<name>A0ABT0SL05_9GAMM</name>
<proteinExistence type="predicted"/>
<protein>
    <recommendedName>
        <fullName evidence="3">Uroporphyrin-III methyltransferase</fullName>
    </recommendedName>
</protein>
<dbReference type="PANTHER" id="PTHR38043">
    <property type="entry name" value="PROTEIN HEMX"/>
    <property type="match status" value="1"/>
</dbReference>
<evidence type="ECO:0008006" key="3">
    <source>
        <dbReference type="Google" id="ProtNLM"/>
    </source>
</evidence>
<organism evidence="1 2">
    <name type="scientific">Stenotrophomonas mori</name>
    <dbReference type="NCBI Taxonomy" id="2871096"/>
    <lineage>
        <taxon>Bacteria</taxon>
        <taxon>Pseudomonadati</taxon>
        <taxon>Pseudomonadota</taxon>
        <taxon>Gammaproteobacteria</taxon>
        <taxon>Lysobacterales</taxon>
        <taxon>Lysobacteraceae</taxon>
        <taxon>Stenotrophomonas</taxon>
    </lineage>
</organism>
<evidence type="ECO:0000313" key="2">
    <source>
        <dbReference type="Proteomes" id="UP001431235"/>
    </source>
</evidence>
<dbReference type="PANTHER" id="PTHR38043:SF1">
    <property type="entry name" value="PROTEIN HEMX"/>
    <property type="match status" value="1"/>
</dbReference>
<sequence>MNDDSPSRPPRRLARWIIAALALLAVVAAAAYAWQGWQARQRLAAREQAAAGQQLAAMQQALEAVRRDQRGNARGLQDLAATHRVLRDEVLGLGQRNALLEDNLARLADRSHQGTQAVRREEAELLLSQAQQRLVYAGDLDGARQLYAQAAAVLENIDTAGYLNLRQALLQERSALDALGPGVRARSAERLAHWADALEALPEQSARADRSDPAWWQQLLSPLVQIRPAEPQVLVARSERRDAGDALQIELSLARAALERGDTAAWRQALQRVDTWLLRLWPESPARRAQRQALAELRDTDLQIPLPELGSTLQQLRDMREGKEAP</sequence>
<keyword evidence="2" id="KW-1185">Reference proteome</keyword>
<reference evidence="1 2" key="1">
    <citation type="submission" date="2021-08" db="EMBL/GenBank/DDBJ databases">
        <title>Novel members of of the genus Stenotrophomonas from differernt environment.</title>
        <authorList>
            <person name="Deng Y."/>
        </authorList>
    </citation>
    <scope>NUCLEOTIDE SEQUENCE [LARGE SCALE GENOMIC DNA]</scope>
    <source>
        <strain evidence="1 2">CPCC 101365</strain>
    </source>
</reference>
<dbReference type="Proteomes" id="UP001431235">
    <property type="component" value="Unassembled WGS sequence"/>
</dbReference>
<comment type="caution">
    <text evidence="1">The sequence shown here is derived from an EMBL/GenBank/DDBJ whole genome shotgun (WGS) entry which is preliminary data.</text>
</comment>
<dbReference type="RefSeq" id="WP_250065264.1">
    <property type="nucleotide sequence ID" value="NZ_JAIKTS010000006.1"/>
</dbReference>
<dbReference type="EMBL" id="JAIKTS010000006">
    <property type="protein sequence ID" value="MCL7715783.1"/>
    <property type="molecule type" value="Genomic_DNA"/>
</dbReference>
<accession>A0ABT0SL05</accession>
<gene>
    <name evidence="1" type="ORF">K5L01_14150</name>
</gene>
<evidence type="ECO:0000313" key="1">
    <source>
        <dbReference type="EMBL" id="MCL7715783.1"/>
    </source>
</evidence>